<name>A0A9W6ZFP8_9STRA</name>
<sequence length="224" mass="23807">MNNKRHGPRPDFSSRLAVLSALIHITAASQDSCPSGTCPCWAWVGRSAATNNGQGCTVQLKATEETASEESSLLTEQVSEYPKVIFCDDTFEQGCDTLSCVSYAGLLTPPCSENKIDGCWVPYLVTGPDTCVPWKCSQFGVFTEGGKYENGGYTRATFSMDACEGDDTSAGYEIETCPAFNPGDASSVYPDPGCPGLEGAGVLPSISRTVVWAAVLFLLGFFSL</sequence>
<reference evidence="3" key="1">
    <citation type="journal article" date="2023" name="Commun. Biol.">
        <title>Genome analysis of Parmales, the sister group of diatoms, reveals the evolutionary specialization of diatoms from phago-mixotrophs to photoautotrophs.</title>
        <authorList>
            <person name="Ban H."/>
            <person name="Sato S."/>
            <person name="Yoshikawa S."/>
            <person name="Yamada K."/>
            <person name="Nakamura Y."/>
            <person name="Ichinomiya M."/>
            <person name="Sato N."/>
            <person name="Blanc-Mathieu R."/>
            <person name="Endo H."/>
            <person name="Kuwata A."/>
            <person name="Ogata H."/>
        </authorList>
    </citation>
    <scope>NUCLEOTIDE SEQUENCE [LARGE SCALE GENOMIC DNA]</scope>
    <source>
        <strain evidence="3">NIES 3699</strain>
    </source>
</reference>
<keyword evidence="1" id="KW-0732">Signal</keyword>
<evidence type="ECO:0000313" key="2">
    <source>
        <dbReference type="EMBL" id="GMH49240.1"/>
    </source>
</evidence>
<evidence type="ECO:0000256" key="1">
    <source>
        <dbReference type="SAM" id="SignalP"/>
    </source>
</evidence>
<gene>
    <name evidence="2" type="ORF">TrVE_jg732</name>
</gene>
<comment type="caution">
    <text evidence="2">The sequence shown here is derived from an EMBL/GenBank/DDBJ whole genome shotgun (WGS) entry which is preliminary data.</text>
</comment>
<dbReference type="AlphaFoldDB" id="A0A9W6ZFP8"/>
<feature type="chain" id="PRO_5040996710" evidence="1">
    <location>
        <begin position="29"/>
        <end position="224"/>
    </location>
</feature>
<accession>A0A9W6ZFP8</accession>
<proteinExistence type="predicted"/>
<dbReference type="Proteomes" id="UP001165160">
    <property type="component" value="Unassembled WGS sequence"/>
</dbReference>
<protein>
    <submittedName>
        <fullName evidence="2">Uncharacterized protein</fullName>
    </submittedName>
</protein>
<evidence type="ECO:0000313" key="3">
    <source>
        <dbReference type="Proteomes" id="UP001165160"/>
    </source>
</evidence>
<keyword evidence="3" id="KW-1185">Reference proteome</keyword>
<organism evidence="2 3">
    <name type="scientific">Triparma verrucosa</name>
    <dbReference type="NCBI Taxonomy" id="1606542"/>
    <lineage>
        <taxon>Eukaryota</taxon>
        <taxon>Sar</taxon>
        <taxon>Stramenopiles</taxon>
        <taxon>Ochrophyta</taxon>
        <taxon>Bolidophyceae</taxon>
        <taxon>Parmales</taxon>
        <taxon>Triparmaceae</taxon>
        <taxon>Triparma</taxon>
    </lineage>
</organism>
<feature type="signal peptide" evidence="1">
    <location>
        <begin position="1"/>
        <end position="28"/>
    </location>
</feature>
<dbReference type="EMBL" id="BRXX01000592">
    <property type="protein sequence ID" value="GMH49240.1"/>
    <property type="molecule type" value="Genomic_DNA"/>
</dbReference>